<proteinExistence type="predicted"/>
<dbReference type="Proteomes" id="UP000257109">
    <property type="component" value="Unassembled WGS sequence"/>
</dbReference>
<evidence type="ECO:0000313" key="1">
    <source>
        <dbReference type="EMBL" id="RDX74132.1"/>
    </source>
</evidence>
<dbReference type="EMBL" id="QJKJ01010280">
    <property type="protein sequence ID" value="RDX74132.1"/>
    <property type="molecule type" value="Genomic_DNA"/>
</dbReference>
<comment type="caution">
    <text evidence="1">The sequence shown here is derived from an EMBL/GenBank/DDBJ whole genome shotgun (WGS) entry which is preliminary data.</text>
</comment>
<sequence>MVELASSSQDASNLSWDDFALWSRLHPIGMESAWRGSVRSGQLQLAELTSITLKTTTTHCNSMPKITYALSKFEYNKFCNYKTARDMWDAIQITYEWIEDI</sequence>
<dbReference type="AlphaFoldDB" id="A0A371F767"/>
<accession>A0A371F767</accession>
<dbReference type="OrthoDB" id="1932348at2759"/>
<keyword evidence="2" id="KW-1185">Reference proteome</keyword>
<reference evidence="1" key="1">
    <citation type="submission" date="2018-05" db="EMBL/GenBank/DDBJ databases">
        <title>Draft genome of Mucuna pruriens seed.</title>
        <authorList>
            <person name="Nnadi N.E."/>
            <person name="Vos R."/>
            <person name="Hasami M.H."/>
            <person name="Devisetty U.K."/>
            <person name="Aguiy J.C."/>
        </authorList>
    </citation>
    <scope>NUCLEOTIDE SEQUENCE [LARGE SCALE GENOMIC DNA]</scope>
    <source>
        <strain evidence="1">JCA_2017</strain>
    </source>
</reference>
<organism evidence="1 2">
    <name type="scientific">Mucuna pruriens</name>
    <name type="common">Velvet bean</name>
    <name type="synonym">Dolichos pruriens</name>
    <dbReference type="NCBI Taxonomy" id="157652"/>
    <lineage>
        <taxon>Eukaryota</taxon>
        <taxon>Viridiplantae</taxon>
        <taxon>Streptophyta</taxon>
        <taxon>Embryophyta</taxon>
        <taxon>Tracheophyta</taxon>
        <taxon>Spermatophyta</taxon>
        <taxon>Magnoliopsida</taxon>
        <taxon>eudicotyledons</taxon>
        <taxon>Gunneridae</taxon>
        <taxon>Pentapetalae</taxon>
        <taxon>rosids</taxon>
        <taxon>fabids</taxon>
        <taxon>Fabales</taxon>
        <taxon>Fabaceae</taxon>
        <taxon>Papilionoideae</taxon>
        <taxon>50 kb inversion clade</taxon>
        <taxon>NPAAA clade</taxon>
        <taxon>indigoferoid/millettioid clade</taxon>
        <taxon>Phaseoleae</taxon>
        <taxon>Mucuna</taxon>
    </lineage>
</organism>
<evidence type="ECO:0000313" key="2">
    <source>
        <dbReference type="Proteomes" id="UP000257109"/>
    </source>
</evidence>
<name>A0A371F767_MUCPR</name>
<gene>
    <name evidence="1" type="ORF">CR513_46159</name>
</gene>
<feature type="non-terminal residue" evidence="1">
    <location>
        <position position="101"/>
    </location>
</feature>
<protein>
    <submittedName>
        <fullName evidence="1">Uncharacterized protein</fullName>
    </submittedName>
</protein>